<dbReference type="AlphaFoldDB" id="A0A6N7EXC5"/>
<feature type="domain" description="YgjP-like metallopeptidase" evidence="1">
    <location>
        <begin position="13"/>
        <end position="222"/>
    </location>
</feature>
<protein>
    <submittedName>
        <fullName evidence="2">DUF45 domain-containing protein</fullName>
    </submittedName>
</protein>
<accession>A0A6N7EXC5</accession>
<comment type="caution">
    <text evidence="2">The sequence shown here is derived from an EMBL/GenBank/DDBJ whole genome shotgun (WGS) entry which is preliminary data.</text>
</comment>
<organism evidence="2 3">
    <name type="scientific">Ostreibacterium oceani</name>
    <dbReference type="NCBI Taxonomy" id="2654998"/>
    <lineage>
        <taxon>Bacteria</taxon>
        <taxon>Pseudomonadati</taxon>
        <taxon>Pseudomonadota</taxon>
        <taxon>Gammaproteobacteria</taxon>
        <taxon>Cardiobacteriales</taxon>
        <taxon>Ostreibacteriaceae</taxon>
        <taxon>Ostreibacterium</taxon>
    </lineage>
</organism>
<dbReference type="RefSeq" id="WP_152810237.1">
    <property type="nucleotide sequence ID" value="NZ_WHNW01000005.1"/>
</dbReference>
<evidence type="ECO:0000259" key="1">
    <source>
        <dbReference type="Pfam" id="PF01863"/>
    </source>
</evidence>
<dbReference type="PANTHER" id="PTHR30399">
    <property type="entry name" value="UNCHARACTERIZED PROTEIN YGJP"/>
    <property type="match status" value="1"/>
</dbReference>
<proteinExistence type="predicted"/>
<reference evidence="2 3" key="1">
    <citation type="submission" date="2019-10" db="EMBL/GenBank/DDBJ databases">
        <title>Cardiobacteriales fam. a chemoheterotrophic member of the order Cardiobacteriales, and proposal of Cardiobacteriales fam. nov.</title>
        <authorList>
            <person name="Wang C."/>
        </authorList>
    </citation>
    <scope>NUCLEOTIDE SEQUENCE [LARGE SCALE GENOMIC DNA]</scope>
    <source>
        <strain evidence="2 3">ML27</strain>
    </source>
</reference>
<gene>
    <name evidence="2" type="ORF">GCU85_05760</name>
</gene>
<dbReference type="Proteomes" id="UP000471298">
    <property type="component" value="Unassembled WGS sequence"/>
</dbReference>
<dbReference type="InterPro" id="IPR002725">
    <property type="entry name" value="YgjP-like_metallopeptidase"/>
</dbReference>
<dbReference type="InterPro" id="IPR053136">
    <property type="entry name" value="UTP_pyrophosphatase-like"/>
</dbReference>
<dbReference type="PANTHER" id="PTHR30399:SF1">
    <property type="entry name" value="UTP PYROPHOSPHATASE"/>
    <property type="match status" value="1"/>
</dbReference>
<dbReference type="InParanoid" id="A0A6N7EXC5"/>
<dbReference type="CDD" id="cd07344">
    <property type="entry name" value="M48_yhfN_like"/>
    <property type="match status" value="1"/>
</dbReference>
<keyword evidence="3" id="KW-1185">Reference proteome</keyword>
<evidence type="ECO:0000313" key="3">
    <source>
        <dbReference type="Proteomes" id="UP000471298"/>
    </source>
</evidence>
<name>A0A6N7EXC5_9GAMM</name>
<dbReference type="Gene3D" id="3.30.2010.10">
    <property type="entry name" value="Metalloproteases ('zincins'), catalytic domain"/>
    <property type="match status" value="1"/>
</dbReference>
<dbReference type="EMBL" id="WHNW01000005">
    <property type="protein sequence ID" value="MPV86235.1"/>
    <property type="molecule type" value="Genomic_DNA"/>
</dbReference>
<sequence>MRTDTIITKKAIKHVYLRLDADGCLQVSAPTNMPDAEIAAILRQKAHWVDVKRQQLTQQHRPNKPQYNHGEQVMFLGQPVSLDFHAKHTTHYCQQTQQLFVQCPSVDKATNTTHRQNALLRFYRKQLQDIIEPMIAHYEPIMGVRVNEARIKHMKTRWGTCNIAAQRIWINLALIAYPIPCIEQTVVHEMTHLLERGHNARFYGLMTRFMPDWRDARQYMKTQPHLFATI</sequence>
<dbReference type="Pfam" id="PF01863">
    <property type="entry name" value="YgjP-like"/>
    <property type="match status" value="1"/>
</dbReference>
<evidence type="ECO:0000313" key="2">
    <source>
        <dbReference type="EMBL" id="MPV86235.1"/>
    </source>
</evidence>